<dbReference type="Pfam" id="PF09587">
    <property type="entry name" value="PGA_cap"/>
    <property type="match status" value="1"/>
</dbReference>
<dbReference type="PANTHER" id="PTHR33393:SF12">
    <property type="entry name" value="CAPSULE BIOSYNTHESIS PROTEIN CAPA"/>
    <property type="match status" value="1"/>
</dbReference>
<name>V2Y203_9FIRM</name>
<dbReference type="InterPro" id="IPR052169">
    <property type="entry name" value="CW_Biosynth-Accessory"/>
</dbReference>
<dbReference type="PANTHER" id="PTHR33393">
    <property type="entry name" value="POLYGLUTAMINE SYNTHESIS ACCESSORY PROTEIN RV0574C-RELATED"/>
    <property type="match status" value="1"/>
</dbReference>
<evidence type="ECO:0000313" key="4">
    <source>
        <dbReference type="EMBL" id="ESL01726.1"/>
    </source>
</evidence>
<dbReference type="Gene3D" id="3.60.21.10">
    <property type="match status" value="1"/>
</dbReference>
<dbReference type="SUPFAM" id="SSF56300">
    <property type="entry name" value="Metallo-dependent phosphatases"/>
    <property type="match status" value="1"/>
</dbReference>
<dbReference type="InterPro" id="IPR029052">
    <property type="entry name" value="Metallo-depent_PP-like"/>
</dbReference>
<dbReference type="OrthoDB" id="9810906at2"/>
<reference evidence="4 5" key="1">
    <citation type="submission" date="2013-06" db="EMBL/GenBank/DDBJ databases">
        <authorList>
            <person name="Weinstock G."/>
            <person name="Sodergren E."/>
            <person name="Clifton S."/>
            <person name="Fulton L."/>
            <person name="Fulton B."/>
            <person name="Courtney L."/>
            <person name="Fronick C."/>
            <person name="Harrison M."/>
            <person name="Strong C."/>
            <person name="Farmer C."/>
            <person name="Delahaunty K."/>
            <person name="Markovic C."/>
            <person name="Hall O."/>
            <person name="Minx P."/>
            <person name="Tomlinson C."/>
            <person name="Mitreva M."/>
            <person name="Nelson J."/>
            <person name="Hou S."/>
            <person name="Wollam A."/>
            <person name="Pepin K.H."/>
            <person name="Johnson M."/>
            <person name="Bhonagiri V."/>
            <person name="Nash W.E."/>
            <person name="Warren W."/>
            <person name="Chinwalla A."/>
            <person name="Mardis E.R."/>
            <person name="Wilson R.K."/>
        </authorList>
    </citation>
    <scope>NUCLEOTIDE SEQUENCE [LARGE SCALE GENOMIC DNA]</scope>
    <source>
        <strain evidence="4 5">ATCC 51271</strain>
    </source>
</reference>
<keyword evidence="5" id="KW-1185">Reference proteome</keyword>
<dbReference type="HOGENOM" id="CLU_038823_0_2_9"/>
<organism evidence="4 5">
    <name type="scientific">Catonella morbi ATCC 51271</name>
    <dbReference type="NCBI Taxonomy" id="592026"/>
    <lineage>
        <taxon>Bacteria</taxon>
        <taxon>Bacillati</taxon>
        <taxon>Bacillota</taxon>
        <taxon>Clostridia</taxon>
        <taxon>Lachnospirales</taxon>
        <taxon>Lachnospiraceae</taxon>
        <taxon>Catonella</taxon>
    </lineage>
</organism>
<feature type="chain" id="PRO_5004712529" evidence="2">
    <location>
        <begin position="29"/>
        <end position="388"/>
    </location>
</feature>
<evidence type="ECO:0000313" key="5">
    <source>
        <dbReference type="Proteomes" id="UP000018227"/>
    </source>
</evidence>
<accession>V2Y203</accession>
<dbReference type="STRING" id="592026.GCWU0000282_003023"/>
<sequence length="388" mass="43760">MKLKKIVALGLSLILFTANITPVQTVFADNKKEVKKEKVKKESKENELDLVMAGDVLLHLRLAYWSADGKGGYNFNPIFKKIKPLIQEADLAIVNQETILGGKELGVTGYPRFNGPYELGDALVNAGFDVVLHSNNHSLDKGKQGIYNCLNFWKKYPQIKTVGINLSWKQKNKLCIYEKNGIKVAILNYTYGTNGIPLPKDMPYAVNYLNKKEVISDIKRAEKEADFTIVCPHWGTEYYRGISEYQKTWSKIFVENGVDLVLGCHPHVIEPIKYVIDKKTGHKMLCYYSLGNFVNSTMSTGRVGDRYIGGIAKVKLKRGADNKVKIAKYGVKATVMHNGGGHYGSSVYPLSDYTEKLARKNVMKAQDYTFSLDFCKKVCNEVWGKLWD</sequence>
<feature type="domain" description="Capsule synthesis protein CapA" evidence="3">
    <location>
        <begin position="49"/>
        <end position="297"/>
    </location>
</feature>
<keyword evidence="2" id="KW-0732">Signal</keyword>
<evidence type="ECO:0000259" key="3">
    <source>
        <dbReference type="SMART" id="SM00854"/>
    </source>
</evidence>
<dbReference type="CDD" id="cd07381">
    <property type="entry name" value="MPP_CapA"/>
    <property type="match status" value="1"/>
</dbReference>
<evidence type="ECO:0000256" key="2">
    <source>
        <dbReference type="SAM" id="SignalP"/>
    </source>
</evidence>
<comment type="caution">
    <text evidence="4">The sequence shown here is derived from an EMBL/GenBank/DDBJ whole genome shotgun (WGS) entry which is preliminary data.</text>
</comment>
<dbReference type="RefSeq" id="WP_023355865.1">
    <property type="nucleotide sequence ID" value="NZ_KI535370.1"/>
</dbReference>
<gene>
    <name evidence="4" type="ORF">GCWU0000282_003023</name>
</gene>
<protein>
    <submittedName>
        <fullName evidence="4">Bacterial capsule synthesis protein</fullName>
    </submittedName>
</protein>
<dbReference type="InterPro" id="IPR019079">
    <property type="entry name" value="Capsule_synth_CapA"/>
</dbReference>
<dbReference type="eggNOG" id="COG2843">
    <property type="taxonomic scope" value="Bacteria"/>
</dbReference>
<dbReference type="AlphaFoldDB" id="V2Y203"/>
<proteinExistence type="inferred from homology"/>
<evidence type="ECO:0000256" key="1">
    <source>
        <dbReference type="ARBA" id="ARBA00005662"/>
    </source>
</evidence>
<dbReference type="SMART" id="SM00854">
    <property type="entry name" value="PGA_cap"/>
    <property type="match status" value="1"/>
</dbReference>
<feature type="signal peptide" evidence="2">
    <location>
        <begin position="1"/>
        <end position="28"/>
    </location>
</feature>
<dbReference type="Proteomes" id="UP000018227">
    <property type="component" value="Unassembled WGS sequence"/>
</dbReference>
<comment type="similarity">
    <text evidence="1">Belongs to the CapA family.</text>
</comment>
<dbReference type="EMBL" id="ACIL03000020">
    <property type="protein sequence ID" value="ESL01726.1"/>
    <property type="molecule type" value="Genomic_DNA"/>
</dbReference>